<feature type="domain" description="Membrane transport protein MMPL" evidence="7">
    <location>
        <begin position="418"/>
        <end position="669"/>
    </location>
</feature>
<evidence type="ECO:0000256" key="4">
    <source>
        <dbReference type="ARBA" id="ARBA00022989"/>
    </source>
</evidence>
<sequence length="689" mass="76332">MKKVFSQILQHKISIVLIFTIGLVICALLKTQVKVDYDMNDYLPDSSSSTVAINLMEKEFGGGIPNARVMISNVTVPEALKYKEKLLKIDGVSDVMWLDDAINVKEPLETQDSSVVDTYYKNKNALYIVTIDADKRVKAVDAIRGLIGNDNAMTGAAVSTAVATQSTVQELAKIIKIAIPIVFFILILTTTSWVEPIIMLVSIGAAILLNEGSNLIFGTISFVTNGAGNILQLAVSLDFSVFLLHSYEEQKRQGLSAKDAMLQALNKSFGTIFSCGLTLIIGFAALVMMRFKIGPDLGLALAKGMCFSLLTVFSFYPVIMIISDKWIEKTRHRSFMPKFDLLGKVVSRIMIPLVVIFCLLIVPSYIAREKNDFYYGSSHIFSSSTQSGKDSLAIDNVFGKSNNMVLMVPKGDTATESKLNNELKKIAEISDIISFVNNAGAEIPMQYLDKDTLNKLESNHYSRMVLTVKTEYEGEIAFDTVKKIRATAEKYYPGKWYLAGESVSTYDLMDTITDDDVRVNLIAVAAIFIVILMVFKSWSIPVILVLAIETAIWINVSIPYFKGYTVFYISYLIICSVQLGATVDYAILFAHRYLEFREKYVKKKAIQKTIAVVAVPILTSGTVLTIIGYLLGYITTHGILKQIGILLGGGTLLSMAVVFFVLPGLLYLSDRLIEKTTKGVKFKHKELEE</sequence>
<feature type="transmembrane region" description="Helical" evidence="6">
    <location>
        <begin position="12"/>
        <end position="29"/>
    </location>
</feature>
<feature type="transmembrane region" description="Helical" evidence="6">
    <location>
        <begin position="610"/>
        <end position="631"/>
    </location>
</feature>
<proteinExistence type="predicted"/>
<evidence type="ECO:0000313" key="8">
    <source>
        <dbReference type="EMBL" id="BCN29176.1"/>
    </source>
</evidence>
<dbReference type="AlphaFoldDB" id="A0A7R7EI94"/>
<feature type="transmembrane region" description="Helical" evidence="6">
    <location>
        <begin position="301"/>
        <end position="324"/>
    </location>
</feature>
<dbReference type="PANTHER" id="PTHR33406">
    <property type="entry name" value="MEMBRANE PROTEIN MJ1562-RELATED"/>
    <property type="match status" value="1"/>
</dbReference>
<evidence type="ECO:0000256" key="1">
    <source>
        <dbReference type="ARBA" id="ARBA00004651"/>
    </source>
</evidence>
<dbReference type="Gene3D" id="1.20.1640.10">
    <property type="entry name" value="Multidrug efflux transporter AcrB transmembrane domain"/>
    <property type="match status" value="2"/>
</dbReference>
<accession>A0A7R7EI94</accession>
<dbReference type="InterPro" id="IPR050545">
    <property type="entry name" value="Mycobact_MmpL"/>
</dbReference>
<comment type="subcellular location">
    <subcellularLocation>
        <location evidence="1">Cell membrane</location>
        <topology evidence="1">Multi-pass membrane protein</topology>
    </subcellularLocation>
</comment>
<evidence type="ECO:0000256" key="5">
    <source>
        <dbReference type="ARBA" id="ARBA00023136"/>
    </source>
</evidence>
<keyword evidence="5 6" id="KW-0472">Membrane</keyword>
<feature type="transmembrane region" description="Helical" evidence="6">
    <location>
        <begin position="517"/>
        <end position="535"/>
    </location>
</feature>
<dbReference type="GO" id="GO:0005886">
    <property type="term" value="C:plasma membrane"/>
    <property type="evidence" value="ECO:0007669"/>
    <property type="project" value="UniProtKB-SubCell"/>
</dbReference>
<dbReference type="Pfam" id="PF03176">
    <property type="entry name" value="MMPL"/>
    <property type="match status" value="2"/>
</dbReference>
<dbReference type="SUPFAM" id="SSF82866">
    <property type="entry name" value="Multidrug efflux transporter AcrB transmembrane domain"/>
    <property type="match status" value="2"/>
</dbReference>
<evidence type="ECO:0000256" key="3">
    <source>
        <dbReference type="ARBA" id="ARBA00022692"/>
    </source>
</evidence>
<reference evidence="8 9" key="1">
    <citation type="submission" date="2020-11" db="EMBL/GenBank/DDBJ databases">
        <title>Draft genome sequencing of a Lachnospiraceae strain isolated from anoxic soil subjected to BSD treatment.</title>
        <authorList>
            <person name="Uek A."/>
            <person name="Tonouchi A."/>
        </authorList>
    </citation>
    <scope>NUCLEOTIDE SEQUENCE [LARGE SCALE GENOMIC DNA]</scope>
    <source>
        <strain evidence="8 9">TB5</strain>
    </source>
</reference>
<evidence type="ECO:0000313" key="9">
    <source>
        <dbReference type="Proteomes" id="UP000595897"/>
    </source>
</evidence>
<protein>
    <recommendedName>
        <fullName evidence="7">Membrane transport protein MMPL domain-containing protein</fullName>
    </recommendedName>
</protein>
<organism evidence="8 9">
    <name type="scientific">Anaeromicropila herbilytica</name>
    <dbReference type="NCBI Taxonomy" id="2785025"/>
    <lineage>
        <taxon>Bacteria</taxon>
        <taxon>Bacillati</taxon>
        <taxon>Bacillota</taxon>
        <taxon>Clostridia</taxon>
        <taxon>Lachnospirales</taxon>
        <taxon>Lachnospiraceae</taxon>
        <taxon>Anaeromicropila</taxon>
    </lineage>
</organism>
<dbReference type="PANTHER" id="PTHR33406:SF13">
    <property type="entry name" value="MEMBRANE PROTEIN YDFJ"/>
    <property type="match status" value="1"/>
</dbReference>
<dbReference type="InterPro" id="IPR004869">
    <property type="entry name" value="MMPL_dom"/>
</dbReference>
<keyword evidence="9" id="KW-1185">Reference proteome</keyword>
<evidence type="ECO:0000256" key="6">
    <source>
        <dbReference type="SAM" id="Phobius"/>
    </source>
</evidence>
<dbReference type="Proteomes" id="UP000595897">
    <property type="component" value="Chromosome"/>
</dbReference>
<keyword evidence="4 6" id="KW-1133">Transmembrane helix</keyword>
<feature type="domain" description="Membrane transport protein MMPL" evidence="7">
    <location>
        <begin position="44"/>
        <end position="331"/>
    </location>
</feature>
<feature type="transmembrane region" description="Helical" evidence="6">
    <location>
        <begin position="268"/>
        <end position="289"/>
    </location>
</feature>
<name>A0A7R7EI94_9FIRM</name>
<dbReference type="KEGG" id="ahb:bsdtb5_04710"/>
<feature type="transmembrane region" description="Helical" evidence="6">
    <location>
        <begin position="181"/>
        <end position="209"/>
    </location>
</feature>
<feature type="transmembrane region" description="Helical" evidence="6">
    <location>
        <begin position="345"/>
        <end position="366"/>
    </location>
</feature>
<dbReference type="RefSeq" id="WP_271714466.1">
    <property type="nucleotide sequence ID" value="NZ_AP024169.1"/>
</dbReference>
<feature type="transmembrane region" description="Helical" evidence="6">
    <location>
        <begin position="567"/>
        <end position="589"/>
    </location>
</feature>
<evidence type="ECO:0000256" key="2">
    <source>
        <dbReference type="ARBA" id="ARBA00022475"/>
    </source>
</evidence>
<keyword evidence="3 6" id="KW-0812">Transmembrane</keyword>
<evidence type="ECO:0000259" key="7">
    <source>
        <dbReference type="Pfam" id="PF03176"/>
    </source>
</evidence>
<gene>
    <name evidence="8" type="ORF">bsdtb5_04710</name>
</gene>
<keyword evidence="2" id="KW-1003">Cell membrane</keyword>
<dbReference type="EMBL" id="AP024169">
    <property type="protein sequence ID" value="BCN29176.1"/>
    <property type="molecule type" value="Genomic_DNA"/>
</dbReference>
<feature type="transmembrane region" description="Helical" evidence="6">
    <location>
        <begin position="643"/>
        <end position="668"/>
    </location>
</feature>